<evidence type="ECO:0000256" key="2">
    <source>
        <dbReference type="SAM" id="MobiDB-lite"/>
    </source>
</evidence>
<dbReference type="AlphaFoldDB" id="H3H0Y6"/>
<feature type="compositionally biased region" description="Basic and acidic residues" evidence="2">
    <location>
        <begin position="412"/>
        <end position="422"/>
    </location>
</feature>
<feature type="region of interest" description="Disordered" evidence="2">
    <location>
        <begin position="100"/>
        <end position="129"/>
    </location>
</feature>
<protein>
    <submittedName>
        <fullName evidence="3">Uncharacterized protein</fullName>
    </submittedName>
</protein>
<dbReference type="InParanoid" id="H3H0Y6"/>
<evidence type="ECO:0000313" key="4">
    <source>
        <dbReference type="Proteomes" id="UP000005238"/>
    </source>
</evidence>
<feature type="compositionally biased region" description="Low complexity" evidence="2">
    <location>
        <begin position="438"/>
        <end position="447"/>
    </location>
</feature>
<organism evidence="3 4">
    <name type="scientific">Phytophthora ramorum</name>
    <name type="common">Sudden oak death agent</name>
    <dbReference type="NCBI Taxonomy" id="164328"/>
    <lineage>
        <taxon>Eukaryota</taxon>
        <taxon>Sar</taxon>
        <taxon>Stramenopiles</taxon>
        <taxon>Oomycota</taxon>
        <taxon>Peronosporomycetes</taxon>
        <taxon>Peronosporales</taxon>
        <taxon>Peronosporaceae</taxon>
        <taxon>Phytophthora</taxon>
    </lineage>
</organism>
<reference evidence="3" key="2">
    <citation type="submission" date="2015-06" db="UniProtKB">
        <authorList>
            <consortium name="EnsemblProtists"/>
        </authorList>
    </citation>
    <scope>IDENTIFICATION</scope>
    <source>
        <strain evidence="3">Pr102</strain>
    </source>
</reference>
<keyword evidence="1" id="KW-0175">Coiled coil</keyword>
<feature type="region of interest" description="Disordered" evidence="2">
    <location>
        <begin position="608"/>
        <end position="681"/>
    </location>
</feature>
<keyword evidence="4" id="KW-1185">Reference proteome</keyword>
<dbReference type="EnsemblProtists" id="Phyra83853">
    <property type="protein sequence ID" value="Phyra83853"/>
    <property type="gene ID" value="Phyra83853"/>
</dbReference>
<feature type="compositionally biased region" description="Low complexity" evidence="2">
    <location>
        <begin position="1"/>
        <end position="24"/>
    </location>
</feature>
<feature type="compositionally biased region" description="Low complexity" evidence="2">
    <location>
        <begin position="659"/>
        <end position="668"/>
    </location>
</feature>
<feature type="compositionally biased region" description="Basic residues" evidence="2">
    <location>
        <begin position="647"/>
        <end position="658"/>
    </location>
</feature>
<dbReference type="VEuPathDB" id="FungiDB:KRP22_3001"/>
<name>H3H0Y6_PHYRM</name>
<evidence type="ECO:0000313" key="3">
    <source>
        <dbReference type="EnsemblProtists" id="Phyra83853"/>
    </source>
</evidence>
<feature type="compositionally biased region" description="Acidic residues" evidence="2">
    <location>
        <begin position="46"/>
        <end position="72"/>
    </location>
</feature>
<dbReference type="HOGENOM" id="CLU_005517_0_0_1"/>
<dbReference type="VEuPathDB" id="FungiDB:KRP23_8517"/>
<sequence>MAPTGTSGPPASSAQTPSASPGDGSPSGGDVAGESPSVPSPTPPPVDDEEEEVEEELPEEEEAPDDAADESMDAPSGRSSAQTPSRLLLLDRALALQGESTFPSGRDIPHDRQLPAPARYEVPPEHTSGRQVRLVGVPATESHNDGKTFTQNGYGGLETLMQMNELIIGSLAQLYDFFDENVDIHDYVLTPRKKPLSEDDMEHQLSHVGLKREIASILTEFGPENLAQRVFGTVDVLQKVMARYHRMREQVDDSSSAVHDAVDARDELLVVKQDYQFQTDYWSRKVAEVLAEKDEVVRSSREDIIQLLKEHADDKRHLKEQVATLTRRLDDSEEHRKMLSDRLRQTRLEVADVMNFLSDHSQLYLNWPRLRDLLVHFRNGTRVPSGWNTMITVVANDDPNFAPTSYTRMNRPHGDDGGEFKDSGPPSDALTVDLTQDSSSGVPGGSSPKRKRSSGGKSRGSSRKVPDAIQDFPSEWDRTSDEQCLQDTSNISSEQDAHKMLADFPVVWDQLRLDVQMLMRSGVGYSGAVELLDQDQVLHTKFPLDPLLEMLVRMMFWNKLDETPWTKHVPRRYFRAARAKLDDLLEDDVRPPVWDALMALDQEEEDLIPEVFEPEVDDKTKDGDFVPGEEFELPEDEVIPVDESPPKRTRQKSKRRRTSSSTSGSTPSKKPKRSKRRNDLSATVLARKDFESLTSLEKTIIETPGPSITSWMHLGIRTPGFPDYAPNRFDLDLLKERCDGQELGAFLNTMPWRKMFDERPRELYFHKRENLDDEALNALDDWMDFVCGNFRAIWDILHWLTLDRSSDAPLGIFKIQTKRARRHEGFRKKALALQKKLSTKLPSTIWNEPGVWKFPNKICHWILMDKQHFKPGTSECYSLQEQMELLDRRDPARAQWSFCSTDAERIAHLPENVRRGLIPADERDQVTDIFS</sequence>
<feature type="coiled-coil region" evidence="1">
    <location>
        <begin position="301"/>
        <end position="349"/>
    </location>
</feature>
<evidence type="ECO:0000256" key="1">
    <source>
        <dbReference type="SAM" id="Coils"/>
    </source>
</evidence>
<proteinExistence type="predicted"/>
<dbReference type="Proteomes" id="UP000005238">
    <property type="component" value="Unassembled WGS sequence"/>
</dbReference>
<dbReference type="eggNOG" id="ENOG502RG0K">
    <property type="taxonomic scope" value="Eukaryota"/>
</dbReference>
<accession>H3H0Y6</accession>
<reference evidence="4" key="1">
    <citation type="journal article" date="2006" name="Science">
        <title>Phytophthora genome sequences uncover evolutionary origins and mechanisms of pathogenesis.</title>
        <authorList>
            <person name="Tyler B.M."/>
            <person name="Tripathy S."/>
            <person name="Zhang X."/>
            <person name="Dehal P."/>
            <person name="Jiang R.H."/>
            <person name="Aerts A."/>
            <person name="Arredondo F.D."/>
            <person name="Baxter L."/>
            <person name="Bensasson D."/>
            <person name="Beynon J.L."/>
            <person name="Chapman J."/>
            <person name="Damasceno C.M."/>
            <person name="Dorrance A.E."/>
            <person name="Dou D."/>
            <person name="Dickerman A.W."/>
            <person name="Dubchak I.L."/>
            <person name="Garbelotto M."/>
            <person name="Gijzen M."/>
            <person name="Gordon S.G."/>
            <person name="Govers F."/>
            <person name="Grunwald N.J."/>
            <person name="Huang W."/>
            <person name="Ivors K.L."/>
            <person name="Jones R.W."/>
            <person name="Kamoun S."/>
            <person name="Krampis K."/>
            <person name="Lamour K.H."/>
            <person name="Lee M.K."/>
            <person name="McDonald W.H."/>
            <person name="Medina M."/>
            <person name="Meijer H.J."/>
            <person name="Nordberg E.K."/>
            <person name="Maclean D.J."/>
            <person name="Ospina-Giraldo M.D."/>
            <person name="Morris P.F."/>
            <person name="Phuntumart V."/>
            <person name="Putnam N.H."/>
            <person name="Rash S."/>
            <person name="Rose J.K."/>
            <person name="Sakihama Y."/>
            <person name="Salamov A.A."/>
            <person name="Savidor A."/>
            <person name="Scheuring C.F."/>
            <person name="Smith B.M."/>
            <person name="Sobral B.W."/>
            <person name="Terry A."/>
            <person name="Torto-Alalibo T.A."/>
            <person name="Win J."/>
            <person name="Xu Z."/>
            <person name="Zhang H."/>
            <person name="Grigoriev I.V."/>
            <person name="Rokhsar D.S."/>
            <person name="Boore J.L."/>
        </authorList>
    </citation>
    <scope>NUCLEOTIDE SEQUENCE [LARGE SCALE GENOMIC DNA]</scope>
    <source>
        <strain evidence="4">Pr102</strain>
    </source>
</reference>
<feature type="region of interest" description="Disordered" evidence="2">
    <location>
        <begin position="1"/>
        <end position="84"/>
    </location>
</feature>
<dbReference type="VEuPathDB" id="FungiDB:KRP23_1562"/>
<feature type="region of interest" description="Disordered" evidence="2">
    <location>
        <begin position="403"/>
        <end position="481"/>
    </location>
</feature>
<dbReference type="OMA" id="ASTFWHA"/>
<feature type="compositionally biased region" description="Acidic residues" evidence="2">
    <location>
        <begin position="627"/>
        <end position="640"/>
    </location>
</feature>
<dbReference type="EMBL" id="DS566095">
    <property type="status" value="NOT_ANNOTATED_CDS"/>
    <property type="molecule type" value="Genomic_DNA"/>
</dbReference>